<keyword evidence="2" id="KW-1185">Reference proteome</keyword>
<gene>
    <name evidence="1" type="ORF">O6H91_12G036800</name>
</gene>
<proteinExistence type="predicted"/>
<comment type="caution">
    <text evidence="1">The sequence shown here is derived from an EMBL/GenBank/DDBJ whole genome shotgun (WGS) entry which is preliminary data.</text>
</comment>
<protein>
    <submittedName>
        <fullName evidence="1">Uncharacterized protein</fullName>
    </submittedName>
</protein>
<reference evidence="2" key="1">
    <citation type="journal article" date="2024" name="Proc. Natl. Acad. Sci. U.S.A.">
        <title>Extraordinary preservation of gene collinearity over three hundred million years revealed in homosporous lycophytes.</title>
        <authorList>
            <person name="Li C."/>
            <person name="Wickell D."/>
            <person name="Kuo L.Y."/>
            <person name="Chen X."/>
            <person name="Nie B."/>
            <person name="Liao X."/>
            <person name="Peng D."/>
            <person name="Ji J."/>
            <person name="Jenkins J."/>
            <person name="Williams M."/>
            <person name="Shu S."/>
            <person name="Plott C."/>
            <person name="Barry K."/>
            <person name="Rajasekar S."/>
            <person name="Grimwood J."/>
            <person name="Han X."/>
            <person name="Sun S."/>
            <person name="Hou Z."/>
            <person name="He W."/>
            <person name="Dai G."/>
            <person name="Sun C."/>
            <person name="Schmutz J."/>
            <person name="Leebens-Mack J.H."/>
            <person name="Li F.W."/>
            <person name="Wang L."/>
        </authorList>
    </citation>
    <scope>NUCLEOTIDE SEQUENCE [LARGE SCALE GENOMIC DNA]</scope>
    <source>
        <strain evidence="2">cv. PW_Plant_1</strain>
    </source>
</reference>
<dbReference type="Proteomes" id="UP001162992">
    <property type="component" value="Chromosome 12"/>
</dbReference>
<name>A0ACC2C0D7_DIPCM</name>
<dbReference type="EMBL" id="CM055103">
    <property type="protein sequence ID" value="KAJ7535513.1"/>
    <property type="molecule type" value="Genomic_DNA"/>
</dbReference>
<organism evidence="1 2">
    <name type="scientific">Diphasiastrum complanatum</name>
    <name type="common">Issler's clubmoss</name>
    <name type="synonym">Lycopodium complanatum</name>
    <dbReference type="NCBI Taxonomy" id="34168"/>
    <lineage>
        <taxon>Eukaryota</taxon>
        <taxon>Viridiplantae</taxon>
        <taxon>Streptophyta</taxon>
        <taxon>Embryophyta</taxon>
        <taxon>Tracheophyta</taxon>
        <taxon>Lycopodiopsida</taxon>
        <taxon>Lycopodiales</taxon>
        <taxon>Lycopodiaceae</taxon>
        <taxon>Lycopodioideae</taxon>
        <taxon>Diphasiastrum</taxon>
    </lineage>
</organism>
<sequence>MMLEAGEERLVRACQRLPKVELHAHLNGCIRPSLLLELAEERDIVGQLSLSDFKDVILKEDRSLEECFKLFALIHILTTDHGIITRITKEVIEDFASESVVYLELRTTPKHNEKVGMSKRSYVEAVLAGIRATDAAFPLESFFACEEKICASSATMETPNHRCDEKKIGRIHVRLLLSIDRRESVEGAMETVRLAWEMRHLGIVGIDLSGDPCIGDWKTFLPALTWAKEQGFPVALHCAEVPNPTEVEAMLAFRPDRLGHVCFLEDSEWSKLLTSGIPVEVCLTSNIRTNRVQSIEVHHFSALYNANHPVVICTDDPGIFSTTISREYFLIASHFGLKVPELLHLSKKAIDFTFADEKLKKTLLRLFDQAEYVLDCNL</sequence>
<evidence type="ECO:0000313" key="2">
    <source>
        <dbReference type="Proteomes" id="UP001162992"/>
    </source>
</evidence>
<evidence type="ECO:0000313" key="1">
    <source>
        <dbReference type="EMBL" id="KAJ7535513.1"/>
    </source>
</evidence>
<accession>A0ACC2C0D7</accession>